<reference evidence="1 2" key="1">
    <citation type="submission" date="2019-04" db="EMBL/GenBank/DDBJ databases">
        <title>Annotation for the trematode Fasciola gigantica.</title>
        <authorList>
            <person name="Choi Y.-J."/>
        </authorList>
    </citation>
    <scope>NUCLEOTIDE SEQUENCE [LARGE SCALE GENOMIC DNA]</scope>
    <source>
        <strain evidence="1">Uganda_cow_1</strain>
    </source>
</reference>
<accession>A0A504YYC0</accession>
<comment type="caution">
    <text evidence="1">The sequence shown here is derived from an EMBL/GenBank/DDBJ whole genome shotgun (WGS) entry which is preliminary data.</text>
</comment>
<dbReference type="AlphaFoldDB" id="A0A504YYC0"/>
<proteinExistence type="predicted"/>
<name>A0A504YYC0_FASGI</name>
<dbReference type="Proteomes" id="UP000316759">
    <property type="component" value="Unassembled WGS sequence"/>
</dbReference>
<evidence type="ECO:0000313" key="1">
    <source>
        <dbReference type="EMBL" id="TPP62808.1"/>
    </source>
</evidence>
<dbReference type="EMBL" id="SUNJ01006415">
    <property type="protein sequence ID" value="TPP62808.1"/>
    <property type="molecule type" value="Genomic_DNA"/>
</dbReference>
<feature type="non-terminal residue" evidence="1">
    <location>
        <position position="1"/>
    </location>
</feature>
<sequence length="133" mass="14472">LVKTVDQCKTLLNENASLSQKCHELELKVSFLGRYTKNEPGYITVLFTSQISSLRDEKQLLLSENAKLRVAASAVHEASEALTGTVLLGATSTITGDPVAASLSPTVANVRIGQLQDQLTKLRNEIYRLETGK</sequence>
<protein>
    <submittedName>
        <fullName evidence="1">Uncharacterized protein</fullName>
    </submittedName>
</protein>
<organism evidence="1 2">
    <name type="scientific">Fasciola gigantica</name>
    <name type="common">Giant liver fluke</name>
    <dbReference type="NCBI Taxonomy" id="46835"/>
    <lineage>
        <taxon>Eukaryota</taxon>
        <taxon>Metazoa</taxon>
        <taxon>Spiralia</taxon>
        <taxon>Lophotrochozoa</taxon>
        <taxon>Platyhelminthes</taxon>
        <taxon>Trematoda</taxon>
        <taxon>Digenea</taxon>
        <taxon>Plagiorchiida</taxon>
        <taxon>Echinostomata</taxon>
        <taxon>Echinostomatoidea</taxon>
        <taxon>Fasciolidae</taxon>
        <taxon>Fasciola</taxon>
    </lineage>
</organism>
<dbReference type="STRING" id="46835.A0A504YYC0"/>
<keyword evidence="2" id="KW-1185">Reference proteome</keyword>
<evidence type="ECO:0000313" key="2">
    <source>
        <dbReference type="Proteomes" id="UP000316759"/>
    </source>
</evidence>
<gene>
    <name evidence="1" type="ORF">FGIG_05023</name>
</gene>